<dbReference type="AlphaFoldDB" id="A0A6A7N3L3"/>
<dbReference type="InterPro" id="IPR002711">
    <property type="entry name" value="HNH"/>
</dbReference>
<name>A0A6A7N3L3_9BURK</name>
<dbReference type="Pfam" id="PF01844">
    <property type="entry name" value="HNH"/>
    <property type="match status" value="1"/>
</dbReference>
<dbReference type="Proteomes" id="UP000440498">
    <property type="component" value="Unassembled WGS sequence"/>
</dbReference>
<dbReference type="GO" id="GO:0004519">
    <property type="term" value="F:endonuclease activity"/>
    <property type="evidence" value="ECO:0007669"/>
    <property type="project" value="InterPro"/>
</dbReference>
<feature type="domain" description="HNH nuclease" evidence="1">
    <location>
        <begin position="35"/>
        <end position="84"/>
    </location>
</feature>
<gene>
    <name evidence="2" type="ORF">GEV02_15850</name>
</gene>
<evidence type="ECO:0000259" key="1">
    <source>
        <dbReference type="SMART" id="SM00507"/>
    </source>
</evidence>
<dbReference type="CDD" id="cd00085">
    <property type="entry name" value="HNHc"/>
    <property type="match status" value="1"/>
</dbReference>
<accession>A0A6A7N3L3</accession>
<dbReference type="EMBL" id="WHUG01000005">
    <property type="protein sequence ID" value="MQA39626.1"/>
    <property type="molecule type" value="Genomic_DNA"/>
</dbReference>
<evidence type="ECO:0000313" key="2">
    <source>
        <dbReference type="EMBL" id="MQA39626.1"/>
    </source>
</evidence>
<protein>
    <recommendedName>
        <fullName evidence="1">HNH nuclease domain-containing protein</fullName>
    </recommendedName>
</protein>
<dbReference type="GO" id="GO:0008270">
    <property type="term" value="F:zinc ion binding"/>
    <property type="evidence" value="ECO:0007669"/>
    <property type="project" value="InterPro"/>
</dbReference>
<dbReference type="InterPro" id="IPR003615">
    <property type="entry name" value="HNH_nuc"/>
</dbReference>
<dbReference type="Gene3D" id="1.10.30.50">
    <property type="match status" value="1"/>
</dbReference>
<organism evidence="2 3">
    <name type="scientific">Rugamonas aquatica</name>
    <dbReference type="NCBI Taxonomy" id="2743357"/>
    <lineage>
        <taxon>Bacteria</taxon>
        <taxon>Pseudomonadati</taxon>
        <taxon>Pseudomonadota</taxon>
        <taxon>Betaproteobacteria</taxon>
        <taxon>Burkholderiales</taxon>
        <taxon>Oxalobacteraceae</taxon>
        <taxon>Telluria group</taxon>
        <taxon>Rugamonas</taxon>
    </lineage>
</organism>
<keyword evidence="3" id="KW-1185">Reference proteome</keyword>
<evidence type="ECO:0000313" key="3">
    <source>
        <dbReference type="Proteomes" id="UP000440498"/>
    </source>
</evidence>
<comment type="caution">
    <text evidence="2">The sequence shown here is derived from an EMBL/GenBank/DDBJ whole genome shotgun (WGS) entry which is preliminary data.</text>
</comment>
<sequence>MAHSEPACQGPAAHRKRHHHLAYPLGRQGAGRCAVMASLRKKRASKCALCDATTGLQVHHIKPRSLGGSNDPDNLITLCEQHHEAVHDLDDEYNHANLVKIGQAKAKAKGVVFGNPTNLKEAQAKGTATLKAKSQAFTKRFQPSIQRLRKAGMTFREIAEHFNLMGVPTALNGLWHAKTVHTLAHRPV</sequence>
<dbReference type="SMART" id="SM00507">
    <property type="entry name" value="HNHc"/>
    <property type="match status" value="1"/>
</dbReference>
<reference evidence="2 3" key="1">
    <citation type="submission" date="2019-10" db="EMBL/GenBank/DDBJ databases">
        <title>Two novel species isolated from a subtropical stream in China.</title>
        <authorList>
            <person name="Lu H."/>
        </authorList>
    </citation>
    <scope>NUCLEOTIDE SEQUENCE [LARGE SCALE GENOMIC DNA]</scope>
    <source>
        <strain evidence="2 3">FT29W</strain>
    </source>
</reference>
<proteinExistence type="predicted"/>
<dbReference type="GO" id="GO:0003676">
    <property type="term" value="F:nucleic acid binding"/>
    <property type="evidence" value="ECO:0007669"/>
    <property type="project" value="InterPro"/>
</dbReference>